<comment type="caution">
    <text evidence="3">The sequence shown here is derived from an EMBL/GenBank/DDBJ whole genome shotgun (WGS) entry which is preliminary data.</text>
</comment>
<evidence type="ECO:0000313" key="4">
    <source>
        <dbReference type="Proteomes" id="UP001138500"/>
    </source>
</evidence>
<keyword evidence="2" id="KW-0472">Membrane</keyword>
<dbReference type="OrthoDB" id="61370at2759"/>
<evidence type="ECO:0000256" key="2">
    <source>
        <dbReference type="SAM" id="Phobius"/>
    </source>
</evidence>
<keyword evidence="2" id="KW-0812">Transmembrane</keyword>
<keyword evidence="2" id="KW-1133">Transmembrane helix</keyword>
<feature type="transmembrane region" description="Helical" evidence="2">
    <location>
        <begin position="83"/>
        <end position="104"/>
    </location>
</feature>
<feature type="coiled-coil region" evidence="1">
    <location>
        <begin position="195"/>
        <end position="222"/>
    </location>
</feature>
<dbReference type="Proteomes" id="UP001138500">
    <property type="component" value="Unassembled WGS sequence"/>
</dbReference>
<sequence>MRRIIYGISLWAFVAAAALTIAAIALPNWVSFTSPTSDTPIRVTYGLHQRCSSITGQCTKFPLYEDCVGEDKYFCSMWRSTGFLMNFTVIIELAVLVAYLTILVGGRASREAGWGVLASLLGLVAAAQLIAMALVAYLYDHDHRFFAGWHLDKSWVLCTVSWSIVAINAVGIVAAKLALPPEDDYEQIPDAENTIQQDRNTIQQDRNKIQQDRNEIQQDMSEHCFNSTAGDFLDTQRALQQVLV</sequence>
<evidence type="ECO:0000313" key="3">
    <source>
        <dbReference type="EMBL" id="KAH9827172.1"/>
    </source>
</evidence>
<dbReference type="AlphaFoldDB" id="A0A9W7SRE5"/>
<dbReference type="EMBL" id="RIBY02001904">
    <property type="protein sequence ID" value="KAH9827172.1"/>
    <property type="molecule type" value="Genomic_DNA"/>
</dbReference>
<accession>A0A9W7SRE5</accession>
<evidence type="ECO:0000256" key="1">
    <source>
        <dbReference type="SAM" id="Coils"/>
    </source>
</evidence>
<feature type="transmembrane region" description="Helical" evidence="2">
    <location>
        <begin position="116"/>
        <end position="139"/>
    </location>
</feature>
<protein>
    <submittedName>
        <fullName evidence="3">Uncharacterized protein</fullName>
    </submittedName>
</protein>
<proteinExistence type="predicted"/>
<keyword evidence="4" id="KW-1185">Reference proteome</keyword>
<reference evidence="3 4" key="2">
    <citation type="journal article" date="2021" name="Curr. Genet.">
        <title>Genetic response to nitrogen starvation in the aggressive Eucalyptus foliar pathogen Teratosphaeria destructans.</title>
        <authorList>
            <person name="Havenga M."/>
            <person name="Wingfield B.D."/>
            <person name="Wingfield M.J."/>
            <person name="Dreyer L.L."/>
            <person name="Roets F."/>
            <person name="Aylward J."/>
        </authorList>
    </citation>
    <scope>NUCLEOTIDE SEQUENCE [LARGE SCALE GENOMIC DNA]</scope>
    <source>
        <strain evidence="3">CMW44962</strain>
    </source>
</reference>
<gene>
    <name evidence="3" type="ORF">Tdes44962_MAKER09816</name>
</gene>
<name>A0A9W7SRE5_9PEZI</name>
<organism evidence="3 4">
    <name type="scientific">Teratosphaeria destructans</name>
    <dbReference type="NCBI Taxonomy" id="418781"/>
    <lineage>
        <taxon>Eukaryota</taxon>
        <taxon>Fungi</taxon>
        <taxon>Dikarya</taxon>
        <taxon>Ascomycota</taxon>
        <taxon>Pezizomycotina</taxon>
        <taxon>Dothideomycetes</taxon>
        <taxon>Dothideomycetidae</taxon>
        <taxon>Mycosphaerellales</taxon>
        <taxon>Teratosphaeriaceae</taxon>
        <taxon>Teratosphaeria</taxon>
    </lineage>
</organism>
<reference evidence="3 4" key="1">
    <citation type="journal article" date="2018" name="IMA Fungus">
        <title>IMA Genome-F 10: Nine draft genome sequences of Claviceps purpurea s.lat., including C. arundinis, C. humidiphila, and C. cf. spartinae, pseudomolecules for the pitch canker pathogen Fusarium circinatum, draft genome of Davidsoniella eucalypti, Grosmannia galeiformis, Quambalaria eucalypti, and Teratosphaeria destructans.</title>
        <authorList>
            <person name="Wingfield B.D."/>
            <person name="Liu M."/>
            <person name="Nguyen H.D."/>
            <person name="Lane F.A."/>
            <person name="Morgan S.W."/>
            <person name="De Vos L."/>
            <person name="Wilken P.M."/>
            <person name="Duong T.A."/>
            <person name="Aylward J."/>
            <person name="Coetzee M.P."/>
            <person name="Dadej K."/>
            <person name="De Beer Z.W."/>
            <person name="Findlay W."/>
            <person name="Havenga M."/>
            <person name="Kolarik M."/>
            <person name="Menzies J.G."/>
            <person name="Naidoo K."/>
            <person name="Pochopski O."/>
            <person name="Shoukouhi P."/>
            <person name="Santana Q.C."/>
            <person name="Seifert K.A."/>
            <person name="Soal N."/>
            <person name="Steenkamp E.T."/>
            <person name="Tatham C.T."/>
            <person name="van der Nest M.A."/>
            <person name="Wingfield M.J."/>
        </authorList>
    </citation>
    <scope>NUCLEOTIDE SEQUENCE [LARGE SCALE GENOMIC DNA]</scope>
    <source>
        <strain evidence="3">CMW44962</strain>
    </source>
</reference>
<feature type="transmembrane region" description="Helical" evidence="2">
    <location>
        <begin position="159"/>
        <end position="179"/>
    </location>
</feature>
<keyword evidence="1" id="KW-0175">Coiled coil</keyword>